<protein>
    <recommendedName>
        <fullName evidence="10">Cytochrome c-type biogenesis protein CcmE</fullName>
    </recommendedName>
    <alternativeName>
        <fullName evidence="10">Cytochrome c maturation protein E</fullName>
    </alternativeName>
    <alternativeName>
        <fullName evidence="10">Heme chaperone CcmE</fullName>
    </alternativeName>
</protein>
<dbReference type="Proteomes" id="UP000031338">
    <property type="component" value="Unassembled WGS sequence"/>
</dbReference>
<evidence type="ECO:0000256" key="5">
    <source>
        <dbReference type="ARBA" id="ARBA00022748"/>
    </source>
</evidence>
<gene>
    <name evidence="10" type="primary">ccmE</name>
    <name evidence="10" type="synonym">cycJ</name>
    <name evidence="13" type="ORF">NJ75_03911</name>
</gene>
<dbReference type="AlphaFoldDB" id="A0A0B8ZAI2"/>
<dbReference type="SUPFAM" id="SSF82093">
    <property type="entry name" value="Heme chaperone CcmE"/>
    <property type="match status" value="1"/>
</dbReference>
<evidence type="ECO:0000256" key="3">
    <source>
        <dbReference type="ARBA" id="ARBA00022692"/>
    </source>
</evidence>
<evidence type="ECO:0000256" key="4">
    <source>
        <dbReference type="ARBA" id="ARBA00022723"/>
    </source>
</evidence>
<proteinExistence type="inferred from homology"/>
<keyword evidence="8 10" id="KW-0408">Iron</keyword>
<dbReference type="PANTHER" id="PTHR34128:SF2">
    <property type="entry name" value="CYTOCHROME C-TYPE BIOGENESIS PROTEIN CCME HOMOLOG, MITOCHONDRIAL"/>
    <property type="match status" value="1"/>
</dbReference>
<keyword evidence="14" id="KW-1185">Reference proteome</keyword>
<sequence>MSSISSGGPTGGIKPKHQRLVLLVIALAALIGAGLLAAYALSNQASYFYVPSDLVRDKPEQGRAIRLGGMVEQGSLKTQADGVTIDFIVGDGKARVPVRYTGITPDLFVEGSGVVAEGRMEGDTFVADNLLAKHDEKYVPRQMGDMTAAQAKQVVAETK</sequence>
<comment type="caution">
    <text evidence="13">The sequence shown here is derived from an EMBL/GenBank/DDBJ whole genome shotgun (WGS) entry which is preliminary data.</text>
</comment>
<evidence type="ECO:0000256" key="10">
    <source>
        <dbReference type="HAMAP-Rule" id="MF_01959"/>
    </source>
</evidence>
<dbReference type="PATRIC" id="fig|48936.3.peg.3943"/>
<feature type="binding site" description="axial binding residue" evidence="11">
    <location>
        <position position="134"/>
    </location>
    <ligand>
        <name>heme</name>
        <dbReference type="ChEBI" id="CHEBI:30413"/>
    </ligand>
    <ligandPart>
        <name>Fe</name>
        <dbReference type="ChEBI" id="CHEBI:18248"/>
    </ligandPart>
</feature>
<comment type="subcellular location">
    <subcellularLocation>
        <location evidence="10">Cell membrane</location>
        <topology evidence="10">Single-pass type II membrane protein</topology>
    </subcellularLocation>
    <subcellularLocation>
        <location evidence="1">Membrane</location>
    </subcellularLocation>
</comment>
<feature type="topological domain" description="Cytoplasmic" evidence="10">
    <location>
        <begin position="1"/>
        <end position="19"/>
    </location>
</feature>
<dbReference type="PANTHER" id="PTHR34128">
    <property type="entry name" value="CYTOCHROME C-TYPE BIOGENESIS PROTEIN CCME HOMOLOG, MITOCHONDRIAL"/>
    <property type="match status" value="1"/>
</dbReference>
<dbReference type="InterPro" id="IPR036127">
    <property type="entry name" value="CcmE-like_sf"/>
</dbReference>
<dbReference type="Pfam" id="PF03100">
    <property type="entry name" value="CcmE"/>
    <property type="match status" value="1"/>
</dbReference>
<keyword evidence="10" id="KW-1003">Cell membrane</keyword>
<evidence type="ECO:0000256" key="2">
    <source>
        <dbReference type="ARBA" id="ARBA00022617"/>
    </source>
</evidence>
<evidence type="ECO:0000256" key="12">
    <source>
        <dbReference type="SAM" id="Phobius"/>
    </source>
</evidence>
<keyword evidence="7 10" id="KW-1133">Transmembrane helix</keyword>
<keyword evidence="6 10" id="KW-0735">Signal-anchor</keyword>
<evidence type="ECO:0000313" key="13">
    <source>
        <dbReference type="EMBL" id="KHS43279.1"/>
    </source>
</evidence>
<keyword evidence="2 10" id="KW-0349">Heme</keyword>
<feature type="binding site" description="covalent" evidence="10">
    <location>
        <position position="134"/>
    </location>
    <ligand>
        <name>heme</name>
        <dbReference type="ChEBI" id="CHEBI:30413"/>
    </ligand>
</feature>
<feature type="binding site" description="axial binding residue" evidence="10 11">
    <location>
        <position position="138"/>
    </location>
    <ligand>
        <name>heme</name>
        <dbReference type="ChEBI" id="CHEBI:30413"/>
    </ligand>
    <ligandPart>
        <name>Fe</name>
        <dbReference type="ChEBI" id="CHEBI:18248"/>
    </ligandPart>
</feature>
<dbReference type="Gene3D" id="2.40.50.140">
    <property type="entry name" value="Nucleic acid-binding proteins"/>
    <property type="match status" value="1"/>
</dbReference>
<dbReference type="EMBL" id="JRVC01000023">
    <property type="protein sequence ID" value="KHS43279.1"/>
    <property type="molecule type" value="Genomic_DNA"/>
</dbReference>
<feature type="transmembrane region" description="Helical" evidence="12">
    <location>
        <begin position="20"/>
        <end position="41"/>
    </location>
</feature>
<dbReference type="GO" id="GO:0017004">
    <property type="term" value="P:cytochrome complex assembly"/>
    <property type="evidence" value="ECO:0007669"/>
    <property type="project" value="UniProtKB-KW"/>
</dbReference>
<evidence type="ECO:0000313" key="14">
    <source>
        <dbReference type="Proteomes" id="UP000031338"/>
    </source>
</evidence>
<comment type="similarity">
    <text evidence="10">Belongs to the CcmE/CycJ family.</text>
</comment>
<feature type="topological domain" description="Extracellular" evidence="10">
    <location>
        <begin position="41"/>
        <end position="159"/>
    </location>
</feature>
<dbReference type="NCBIfam" id="NF009727">
    <property type="entry name" value="PRK13254.1-1"/>
    <property type="match status" value="1"/>
</dbReference>
<dbReference type="HAMAP" id="MF_01959">
    <property type="entry name" value="CcmE"/>
    <property type="match status" value="1"/>
</dbReference>
<dbReference type="GO" id="GO:0017003">
    <property type="term" value="P:protein-heme linkage"/>
    <property type="evidence" value="ECO:0007669"/>
    <property type="project" value="UniProtKB-UniRule"/>
</dbReference>
<dbReference type="InterPro" id="IPR004329">
    <property type="entry name" value="CcmE"/>
</dbReference>
<evidence type="ECO:0000256" key="8">
    <source>
        <dbReference type="ARBA" id="ARBA00023004"/>
    </source>
</evidence>
<dbReference type="GO" id="GO:0046872">
    <property type="term" value="F:metal ion binding"/>
    <property type="evidence" value="ECO:0007669"/>
    <property type="project" value="UniProtKB-KW"/>
</dbReference>
<evidence type="ECO:0000256" key="1">
    <source>
        <dbReference type="ARBA" id="ARBA00004370"/>
    </source>
</evidence>
<reference evidence="13 14" key="1">
    <citation type="submission" date="2014-10" db="EMBL/GenBank/DDBJ databases">
        <title>Draft genome sequence of Novosphingobium subterraneum DSM 12447.</title>
        <authorList>
            <person name="Gan H.M."/>
            <person name="Gan H.Y."/>
            <person name="Savka M.A."/>
        </authorList>
    </citation>
    <scope>NUCLEOTIDE SEQUENCE [LARGE SCALE GENOMIC DNA]</scope>
    <source>
        <strain evidence="13 14">DSM 12447</strain>
    </source>
</reference>
<keyword evidence="4 10" id="KW-0479">Metal-binding</keyword>
<evidence type="ECO:0000256" key="11">
    <source>
        <dbReference type="PIRSR" id="PIRSR604329-50"/>
    </source>
</evidence>
<evidence type="ECO:0000256" key="9">
    <source>
        <dbReference type="ARBA" id="ARBA00023136"/>
    </source>
</evidence>
<keyword evidence="3 10" id="KW-0812">Transmembrane</keyword>
<dbReference type="STRING" id="48936.NJ75_03911"/>
<dbReference type="InterPro" id="IPR012340">
    <property type="entry name" value="NA-bd_OB-fold"/>
</dbReference>
<comment type="function">
    <text evidence="10">Heme chaperone required for the biogenesis of c-type cytochromes. Transiently binds heme delivered by CcmC and transfers the heme to apo-cytochromes in a process facilitated by CcmF and CcmH.</text>
</comment>
<accession>A0A0B8ZAI2</accession>
<evidence type="ECO:0000256" key="7">
    <source>
        <dbReference type="ARBA" id="ARBA00022989"/>
    </source>
</evidence>
<keyword evidence="9 10" id="KW-0472">Membrane</keyword>
<evidence type="ECO:0000256" key="6">
    <source>
        <dbReference type="ARBA" id="ARBA00022968"/>
    </source>
</evidence>
<dbReference type="RefSeq" id="WP_236727197.1">
    <property type="nucleotide sequence ID" value="NZ_JRVC01000023.1"/>
</dbReference>
<dbReference type="NCBIfam" id="NF009731">
    <property type="entry name" value="PRK13254.1-5"/>
    <property type="match status" value="1"/>
</dbReference>
<dbReference type="GO" id="GO:0020037">
    <property type="term" value="F:heme binding"/>
    <property type="evidence" value="ECO:0007669"/>
    <property type="project" value="InterPro"/>
</dbReference>
<dbReference type="GO" id="GO:0005886">
    <property type="term" value="C:plasma membrane"/>
    <property type="evidence" value="ECO:0007669"/>
    <property type="project" value="UniProtKB-SubCell"/>
</dbReference>
<name>A0A0B8ZAI2_9SPHN</name>
<keyword evidence="5 10" id="KW-0201">Cytochrome c-type biogenesis</keyword>
<organism evidence="13 14">
    <name type="scientific">Novosphingobium subterraneum</name>
    <dbReference type="NCBI Taxonomy" id="48936"/>
    <lineage>
        <taxon>Bacteria</taxon>
        <taxon>Pseudomonadati</taxon>
        <taxon>Pseudomonadota</taxon>
        <taxon>Alphaproteobacteria</taxon>
        <taxon>Sphingomonadales</taxon>
        <taxon>Sphingomonadaceae</taxon>
        <taxon>Novosphingobium</taxon>
    </lineage>
</organism>